<evidence type="ECO:0000313" key="3">
    <source>
        <dbReference type="EMBL" id="VVN71291.1"/>
    </source>
</evidence>
<name>A0A5E7A4F5_PSEFL</name>
<dbReference type="PANTHER" id="PTHR30204:SF93">
    <property type="entry name" value="HTH MERR-TYPE DOMAIN-CONTAINING PROTEIN"/>
    <property type="match status" value="1"/>
</dbReference>
<dbReference type="Pfam" id="PF13411">
    <property type="entry name" value="MerR_1"/>
    <property type="match status" value="1"/>
</dbReference>
<dbReference type="GO" id="GO:0003677">
    <property type="term" value="F:DNA binding"/>
    <property type="evidence" value="ECO:0007669"/>
    <property type="project" value="UniProtKB-KW"/>
</dbReference>
<dbReference type="AlphaFoldDB" id="A0A5E7A4F5"/>
<dbReference type="Gene3D" id="1.10.1660.10">
    <property type="match status" value="1"/>
</dbReference>
<dbReference type="Proteomes" id="UP000379480">
    <property type="component" value="Unassembled WGS sequence"/>
</dbReference>
<keyword evidence="1" id="KW-0238">DNA-binding</keyword>
<dbReference type="OrthoDB" id="9808480at2"/>
<evidence type="ECO:0000259" key="2">
    <source>
        <dbReference type="PROSITE" id="PS50937"/>
    </source>
</evidence>
<proteinExistence type="predicted"/>
<dbReference type="InterPro" id="IPR009061">
    <property type="entry name" value="DNA-bd_dom_put_sf"/>
</dbReference>
<dbReference type="PANTHER" id="PTHR30204">
    <property type="entry name" value="REDOX-CYCLING DRUG-SENSING TRANSCRIPTIONAL ACTIVATOR SOXR"/>
    <property type="match status" value="1"/>
</dbReference>
<protein>
    <recommendedName>
        <fullName evidence="2">HTH merR-type domain-containing protein</fullName>
    </recommendedName>
</protein>
<feature type="domain" description="HTH merR-type" evidence="2">
    <location>
        <begin position="1"/>
        <end position="68"/>
    </location>
</feature>
<reference evidence="3 4" key="1">
    <citation type="submission" date="2019-09" db="EMBL/GenBank/DDBJ databases">
        <authorList>
            <person name="Chandra G."/>
            <person name="Truman W A."/>
        </authorList>
    </citation>
    <scope>NUCLEOTIDE SEQUENCE [LARGE SCALE GENOMIC DNA]</scope>
    <source>
        <strain evidence="3">PS723</strain>
    </source>
</reference>
<accession>A0A5E7A4F5</accession>
<evidence type="ECO:0000256" key="1">
    <source>
        <dbReference type="ARBA" id="ARBA00023125"/>
    </source>
</evidence>
<dbReference type="PROSITE" id="PS00552">
    <property type="entry name" value="HTH_MERR_1"/>
    <property type="match status" value="1"/>
</dbReference>
<dbReference type="EMBL" id="CABVHY010000002">
    <property type="protein sequence ID" value="VVN71291.1"/>
    <property type="molecule type" value="Genomic_DNA"/>
</dbReference>
<dbReference type="SUPFAM" id="SSF46955">
    <property type="entry name" value="Putative DNA-binding domain"/>
    <property type="match status" value="1"/>
</dbReference>
<evidence type="ECO:0000313" key="4">
    <source>
        <dbReference type="Proteomes" id="UP000379480"/>
    </source>
</evidence>
<dbReference type="InterPro" id="IPR000551">
    <property type="entry name" value="MerR-type_HTH_dom"/>
</dbReference>
<dbReference type="GO" id="GO:0003700">
    <property type="term" value="F:DNA-binding transcription factor activity"/>
    <property type="evidence" value="ECO:0007669"/>
    <property type="project" value="InterPro"/>
</dbReference>
<dbReference type="SMART" id="SM00422">
    <property type="entry name" value="HTH_MERR"/>
    <property type="match status" value="1"/>
</dbReference>
<dbReference type="RefSeq" id="WP_150802033.1">
    <property type="nucleotide sequence ID" value="NZ_CABVHY010000002.1"/>
</dbReference>
<sequence>MYIGKLAKLTGCTPKALRLYEQLGLLPAPERRGTYRVYTPHHLEIVRIIRTAQSVGFKLSEMSRLIEAKKSLDHFPLELANQGIESKRLQLQAQIEALQIMDGQLIALKGDINRLFAADTAQRCVESRLAAPSSIRTPG</sequence>
<dbReference type="PRINTS" id="PR00040">
    <property type="entry name" value="HTHMERR"/>
</dbReference>
<gene>
    <name evidence="3" type="ORF">PS723_00421</name>
</gene>
<organism evidence="3 4">
    <name type="scientific">Pseudomonas fluorescens</name>
    <dbReference type="NCBI Taxonomy" id="294"/>
    <lineage>
        <taxon>Bacteria</taxon>
        <taxon>Pseudomonadati</taxon>
        <taxon>Pseudomonadota</taxon>
        <taxon>Gammaproteobacteria</taxon>
        <taxon>Pseudomonadales</taxon>
        <taxon>Pseudomonadaceae</taxon>
        <taxon>Pseudomonas</taxon>
    </lineage>
</organism>
<dbReference type="PROSITE" id="PS50937">
    <property type="entry name" value="HTH_MERR_2"/>
    <property type="match status" value="1"/>
</dbReference>
<dbReference type="InterPro" id="IPR047057">
    <property type="entry name" value="MerR_fam"/>
</dbReference>